<gene>
    <name evidence="11" type="ORF">A2Y64_04115</name>
</gene>
<dbReference type="InterPro" id="IPR003594">
    <property type="entry name" value="HATPase_dom"/>
</dbReference>
<evidence type="ECO:0000313" key="11">
    <source>
        <dbReference type="EMBL" id="OGD78996.1"/>
    </source>
</evidence>
<feature type="domain" description="Histidine kinase" evidence="10">
    <location>
        <begin position="650"/>
        <end position="865"/>
    </location>
</feature>
<dbReference type="GO" id="GO:0005524">
    <property type="term" value="F:ATP binding"/>
    <property type="evidence" value="ECO:0007669"/>
    <property type="project" value="UniProtKB-KW"/>
</dbReference>
<comment type="catalytic activity">
    <reaction evidence="1">
        <text>ATP + protein L-histidine = ADP + protein N-phospho-L-histidine.</text>
        <dbReference type="EC" id="2.7.13.3"/>
    </reaction>
</comment>
<dbReference type="InterPro" id="IPR003661">
    <property type="entry name" value="HisK_dim/P_dom"/>
</dbReference>
<dbReference type="Proteomes" id="UP000177187">
    <property type="component" value="Unassembled WGS sequence"/>
</dbReference>
<keyword evidence="6" id="KW-0418">Kinase</keyword>
<feature type="transmembrane region" description="Helical" evidence="9">
    <location>
        <begin position="303"/>
        <end position="323"/>
    </location>
</feature>
<dbReference type="InterPro" id="IPR036097">
    <property type="entry name" value="HisK_dim/P_sf"/>
</dbReference>
<dbReference type="Gene3D" id="3.30.565.10">
    <property type="entry name" value="Histidine kinase-like ATPase, C-terminal domain"/>
    <property type="match status" value="1"/>
</dbReference>
<reference evidence="11 12" key="1">
    <citation type="journal article" date="2016" name="Nat. Commun.">
        <title>Thousands of microbial genomes shed light on interconnected biogeochemical processes in an aquifer system.</title>
        <authorList>
            <person name="Anantharaman K."/>
            <person name="Brown C.T."/>
            <person name="Hug L.A."/>
            <person name="Sharon I."/>
            <person name="Castelle C.J."/>
            <person name="Probst A.J."/>
            <person name="Thomas B.C."/>
            <person name="Singh A."/>
            <person name="Wilkins M.J."/>
            <person name="Karaoz U."/>
            <person name="Brodie E.L."/>
            <person name="Williams K.H."/>
            <person name="Hubbard S.S."/>
            <person name="Banfield J.F."/>
        </authorList>
    </citation>
    <scope>NUCLEOTIDE SEQUENCE [LARGE SCALE GENOMIC DNA]</scope>
</reference>
<dbReference type="SUPFAM" id="SSF55874">
    <property type="entry name" value="ATPase domain of HSP90 chaperone/DNA topoisomerase II/histidine kinase"/>
    <property type="match status" value="1"/>
</dbReference>
<evidence type="ECO:0000256" key="1">
    <source>
        <dbReference type="ARBA" id="ARBA00000085"/>
    </source>
</evidence>
<keyword evidence="7" id="KW-0067">ATP-binding</keyword>
<keyword evidence="9" id="KW-1133">Transmembrane helix</keyword>
<dbReference type="EC" id="2.7.13.3" evidence="2"/>
<evidence type="ECO:0000256" key="6">
    <source>
        <dbReference type="ARBA" id="ARBA00022777"/>
    </source>
</evidence>
<dbReference type="PROSITE" id="PS50109">
    <property type="entry name" value="HIS_KIN"/>
    <property type="match status" value="1"/>
</dbReference>
<feature type="transmembrane region" description="Helical" evidence="9">
    <location>
        <begin position="20"/>
        <end position="43"/>
    </location>
</feature>
<dbReference type="Pfam" id="PF00512">
    <property type="entry name" value="HisKA"/>
    <property type="match status" value="1"/>
</dbReference>
<evidence type="ECO:0000313" key="12">
    <source>
        <dbReference type="Proteomes" id="UP000177187"/>
    </source>
</evidence>
<evidence type="ECO:0000256" key="5">
    <source>
        <dbReference type="ARBA" id="ARBA00022741"/>
    </source>
</evidence>
<dbReference type="InterPro" id="IPR004358">
    <property type="entry name" value="Sig_transdc_His_kin-like_C"/>
</dbReference>
<evidence type="ECO:0000256" key="9">
    <source>
        <dbReference type="SAM" id="Phobius"/>
    </source>
</evidence>
<dbReference type="GO" id="GO:0000156">
    <property type="term" value="F:phosphorelay response regulator activity"/>
    <property type="evidence" value="ECO:0007669"/>
    <property type="project" value="TreeGrafter"/>
</dbReference>
<evidence type="ECO:0000256" key="4">
    <source>
        <dbReference type="ARBA" id="ARBA00022679"/>
    </source>
</evidence>
<dbReference type="InterPro" id="IPR035965">
    <property type="entry name" value="PAS-like_dom_sf"/>
</dbReference>
<comment type="caution">
    <text evidence="11">The sequence shown here is derived from an EMBL/GenBank/DDBJ whole genome shotgun (WGS) entry which is preliminary data.</text>
</comment>
<dbReference type="GO" id="GO:0030295">
    <property type="term" value="F:protein kinase activator activity"/>
    <property type="evidence" value="ECO:0007669"/>
    <property type="project" value="TreeGrafter"/>
</dbReference>
<dbReference type="CDD" id="cd00075">
    <property type="entry name" value="HATPase"/>
    <property type="match status" value="1"/>
</dbReference>
<evidence type="ECO:0000256" key="8">
    <source>
        <dbReference type="ARBA" id="ARBA00023012"/>
    </source>
</evidence>
<dbReference type="PANTHER" id="PTHR42878">
    <property type="entry name" value="TWO-COMPONENT HISTIDINE KINASE"/>
    <property type="match status" value="1"/>
</dbReference>
<dbReference type="Gene3D" id="3.30.450.20">
    <property type="entry name" value="PAS domain"/>
    <property type="match status" value="1"/>
</dbReference>
<evidence type="ECO:0000256" key="7">
    <source>
        <dbReference type="ARBA" id="ARBA00022840"/>
    </source>
</evidence>
<dbReference type="Pfam" id="PF02518">
    <property type="entry name" value="HATPase_c"/>
    <property type="match status" value="1"/>
</dbReference>
<sequence length="879" mass="94419">MENGGKAMGDADRVKKKRFLSWGFTVGLLAGVAAAALSAAGFLDRIEVGTRDLRFWLRGPVEPDPEIALVTIDQRSLTELGRYPWPRGLLAQLVERIHSADPACLALDLALLEPDNPASDERLADAIGMGVTVLPVYLSPIPGQPFRWLTPAAPFSAMAHSLGHVALVPDLDGVYRTLYACQSYGGLSYPAFSAAAATAFGGGRLEPMSAPLESGVSQGDRLDIAYRGPTGTFPTYSAVAVLRSDDAQLAEWFQGKLVFFGASAEGLHDAVITPFSRRAPMPAVEVHANAAATMLKGDEPSVWPRWALIVLAVLLAAVTGDLFARFRPKVSIVVFTAFVVGYPLAAWAVFALANHFLPVIPGLLAGSLAFLFTSLGRLVSVNRALDRRLMDLELLLSDQLSREEPVTGAAEAATSLTYTLGLHGLLLRDATGKVLFRQGEAANPDDEPEPPLRVYRDNSAGTELCLFYSGTPSVNEVALLTAGARQFKRIFRPADGEAAWPLATLSREHTQAKLDILSHLEENLAASRLTLQHVLDAAAEVILLTSVYGVVRLANAAARVLFADGDGTPGSKETVGQSIYSLMPGQNLRQFLVDAVDGASSDTVKIRGMTFLLAVAPLADEPGLRGFVVTLTDITELARIDRMKSDVMHILSHDLKSPLGTIRGFAELLSDREVSRDERLEYVGHLAAETDKLLKLIETFLDVSRLESGRKRGQFLPVDLCAVAEEVIELGRITANQAGKTLVLDRPPGVSAVLADVNLVSRALANLLDNAVKYAPAGTDVTVAVRELERAVEVSVTDEGPGIEPEEREHIFEKFYRAKAARDVGGTGLGLSFVAQVARLHRAEVLVASTPGKGAAFTLRFNKPELEGEKPEIVEETEA</sequence>
<keyword evidence="4" id="KW-0808">Transferase</keyword>
<dbReference type="CDD" id="cd00082">
    <property type="entry name" value="HisKA"/>
    <property type="match status" value="1"/>
</dbReference>
<protein>
    <recommendedName>
        <fullName evidence="2">histidine kinase</fullName>
        <ecNumber evidence="2">2.7.13.3</ecNumber>
    </recommendedName>
</protein>
<keyword evidence="9" id="KW-0812">Transmembrane</keyword>
<dbReference type="SUPFAM" id="SSF55785">
    <property type="entry name" value="PYP-like sensor domain (PAS domain)"/>
    <property type="match status" value="1"/>
</dbReference>
<keyword evidence="9" id="KW-0472">Membrane</keyword>
<dbReference type="AlphaFoldDB" id="A0A1F5FH96"/>
<dbReference type="PRINTS" id="PR00344">
    <property type="entry name" value="BCTRLSENSOR"/>
</dbReference>
<dbReference type="SMART" id="SM01080">
    <property type="entry name" value="CHASE2"/>
    <property type="match status" value="1"/>
</dbReference>
<dbReference type="STRING" id="1817816.A2Y64_04115"/>
<dbReference type="GO" id="GO:0000155">
    <property type="term" value="F:phosphorelay sensor kinase activity"/>
    <property type="evidence" value="ECO:0007669"/>
    <property type="project" value="InterPro"/>
</dbReference>
<accession>A0A1F5FH96</accession>
<dbReference type="InterPro" id="IPR005467">
    <property type="entry name" value="His_kinase_dom"/>
</dbReference>
<dbReference type="EMBL" id="MFAF01000017">
    <property type="protein sequence ID" value="OGD78996.1"/>
    <property type="molecule type" value="Genomic_DNA"/>
</dbReference>
<dbReference type="SMART" id="SM00387">
    <property type="entry name" value="HATPase_c"/>
    <property type="match status" value="1"/>
</dbReference>
<dbReference type="SUPFAM" id="SSF47384">
    <property type="entry name" value="Homodimeric domain of signal transducing histidine kinase"/>
    <property type="match status" value="1"/>
</dbReference>
<dbReference type="InterPro" id="IPR007890">
    <property type="entry name" value="CHASE2"/>
</dbReference>
<organism evidence="11 12">
    <name type="scientific">Candidatus Coatesbacteria bacterium RBG_13_66_14</name>
    <dbReference type="NCBI Taxonomy" id="1817816"/>
    <lineage>
        <taxon>Bacteria</taxon>
        <taxon>Candidatus Coatesiibacteriota</taxon>
    </lineage>
</organism>
<dbReference type="Pfam" id="PF05226">
    <property type="entry name" value="CHASE2"/>
    <property type="match status" value="1"/>
</dbReference>
<dbReference type="PANTHER" id="PTHR42878:SF7">
    <property type="entry name" value="SENSOR HISTIDINE KINASE GLRK"/>
    <property type="match status" value="1"/>
</dbReference>
<evidence type="ECO:0000259" key="10">
    <source>
        <dbReference type="PROSITE" id="PS50109"/>
    </source>
</evidence>
<keyword evidence="3" id="KW-0597">Phosphoprotein</keyword>
<dbReference type="GO" id="GO:0007234">
    <property type="term" value="P:osmosensory signaling via phosphorelay pathway"/>
    <property type="evidence" value="ECO:0007669"/>
    <property type="project" value="TreeGrafter"/>
</dbReference>
<name>A0A1F5FH96_9BACT</name>
<evidence type="ECO:0000256" key="2">
    <source>
        <dbReference type="ARBA" id="ARBA00012438"/>
    </source>
</evidence>
<keyword evidence="5" id="KW-0547">Nucleotide-binding</keyword>
<proteinExistence type="predicted"/>
<dbReference type="Gene3D" id="1.10.287.130">
    <property type="match status" value="1"/>
</dbReference>
<dbReference type="InterPro" id="IPR036890">
    <property type="entry name" value="HATPase_C_sf"/>
</dbReference>
<dbReference type="SMART" id="SM00388">
    <property type="entry name" value="HisKA"/>
    <property type="match status" value="1"/>
</dbReference>
<evidence type="ECO:0000256" key="3">
    <source>
        <dbReference type="ARBA" id="ARBA00022553"/>
    </source>
</evidence>
<feature type="transmembrane region" description="Helical" evidence="9">
    <location>
        <begin position="330"/>
        <end position="353"/>
    </location>
</feature>
<feature type="transmembrane region" description="Helical" evidence="9">
    <location>
        <begin position="359"/>
        <end position="380"/>
    </location>
</feature>
<keyword evidence="8" id="KW-0902">Two-component regulatory system</keyword>
<dbReference type="InterPro" id="IPR050351">
    <property type="entry name" value="BphY/WalK/GraS-like"/>
</dbReference>